<keyword evidence="5" id="KW-0009">Actin-binding</keyword>
<feature type="region of interest" description="Disordered" evidence="8">
    <location>
        <begin position="128"/>
        <end position="149"/>
    </location>
</feature>
<dbReference type="AlphaFoldDB" id="A0A167NHK7"/>
<accession>A0A167NHK7</accession>
<feature type="region of interest" description="Disordered" evidence="8">
    <location>
        <begin position="166"/>
        <end position="185"/>
    </location>
</feature>
<comment type="subunit">
    <text evidence="7">Interacts with G-actin; ADP-actin form.</text>
</comment>
<evidence type="ECO:0000256" key="1">
    <source>
        <dbReference type="ARBA" id="ARBA00004245"/>
    </source>
</evidence>
<dbReference type="Proteomes" id="UP000076738">
    <property type="component" value="Unassembled WGS sequence"/>
</dbReference>
<dbReference type="Gene3D" id="3.40.20.10">
    <property type="entry name" value="Severin"/>
    <property type="match status" value="2"/>
</dbReference>
<dbReference type="InterPro" id="IPR002108">
    <property type="entry name" value="ADF-H"/>
</dbReference>
<dbReference type="InterPro" id="IPR028458">
    <property type="entry name" value="Twinfilin"/>
</dbReference>
<feature type="domain" description="ADF-H" evidence="9">
    <location>
        <begin position="181"/>
        <end position="331"/>
    </location>
</feature>
<organism evidence="10 11">
    <name type="scientific">Calocera viscosa (strain TUFC12733)</name>
    <dbReference type="NCBI Taxonomy" id="1330018"/>
    <lineage>
        <taxon>Eukaryota</taxon>
        <taxon>Fungi</taxon>
        <taxon>Dikarya</taxon>
        <taxon>Basidiomycota</taxon>
        <taxon>Agaricomycotina</taxon>
        <taxon>Dacrymycetes</taxon>
        <taxon>Dacrymycetales</taxon>
        <taxon>Dacrymycetaceae</taxon>
        <taxon>Calocera</taxon>
    </lineage>
</organism>
<dbReference type="STRING" id="1330018.A0A167NHK7"/>
<keyword evidence="3" id="KW-0963">Cytoplasm</keyword>
<dbReference type="PANTHER" id="PTHR13759">
    <property type="entry name" value="TWINFILIN"/>
    <property type="match status" value="1"/>
</dbReference>
<protein>
    <submittedName>
        <fullName evidence="10">Actin depolymerizing protein</fullName>
    </submittedName>
</protein>
<comment type="subcellular location">
    <subcellularLocation>
        <location evidence="1">Cytoplasm</location>
        <location evidence="1">Cytoskeleton</location>
    </subcellularLocation>
</comment>
<evidence type="ECO:0000313" key="10">
    <source>
        <dbReference type="EMBL" id="KZO97719.1"/>
    </source>
</evidence>
<dbReference type="GO" id="GO:0030042">
    <property type="term" value="P:actin filament depolymerization"/>
    <property type="evidence" value="ECO:0007669"/>
    <property type="project" value="TreeGrafter"/>
</dbReference>
<dbReference type="SMART" id="SM00102">
    <property type="entry name" value="ADF"/>
    <property type="match status" value="2"/>
</dbReference>
<name>A0A167NHK7_CALVF</name>
<dbReference type="PANTHER" id="PTHR13759:SF1">
    <property type="entry name" value="TWINFILIN"/>
    <property type="match status" value="1"/>
</dbReference>
<feature type="domain" description="ADF-H" evidence="9">
    <location>
        <begin position="1"/>
        <end position="133"/>
    </location>
</feature>
<evidence type="ECO:0000313" key="11">
    <source>
        <dbReference type="Proteomes" id="UP000076738"/>
    </source>
</evidence>
<evidence type="ECO:0000256" key="5">
    <source>
        <dbReference type="ARBA" id="ARBA00023203"/>
    </source>
</evidence>
<keyword evidence="6" id="KW-0206">Cytoskeleton</keyword>
<evidence type="ECO:0000256" key="6">
    <source>
        <dbReference type="ARBA" id="ARBA00023212"/>
    </source>
</evidence>
<comment type="similarity">
    <text evidence="2">Belongs to the actin-binding proteins ADF family. Twinfilin subfamily.</text>
</comment>
<evidence type="ECO:0000259" key="9">
    <source>
        <dbReference type="PROSITE" id="PS51263"/>
    </source>
</evidence>
<dbReference type="GO" id="GO:0051016">
    <property type="term" value="P:barbed-end actin filament capping"/>
    <property type="evidence" value="ECO:0007669"/>
    <property type="project" value="TreeGrafter"/>
</dbReference>
<evidence type="ECO:0000256" key="8">
    <source>
        <dbReference type="SAM" id="MobiDB-lite"/>
    </source>
</evidence>
<sequence>MSGVTSGITVSEELSDQFQQSSGTRVIKVSIENESLVVSKTLPLTSSLSTDVQSISSIVEANVAAYLLVQQDMKGRWILVSYVPDTAPVRQKMLYASTRNALTRGLGASAFVDSAFISSSSELASTLSTRTTPSAGGGPARSATSPGLIPLSSRETELADIAAAEAKERARDNTPRSQIHRSGMSWEPEAEAAIADLKEGDGKLVILGVQTSKEKDVIVLKNSTIVPVGHGLTNALPKGEPSYVFYTLSTGGQPSILFIFFCPDDSSIKDKMVHAGSRWNVILKAEEVGSKPARRVRFGLNHADNRHSCLLQLETTELSELTHEYLISELYPDGPPVASGAAVDDTPAATMSAQRGFARPTRPGRRPAV</sequence>
<dbReference type="OrthoDB" id="10006997at2759"/>
<dbReference type="GO" id="GO:0005737">
    <property type="term" value="C:cytoplasm"/>
    <property type="evidence" value="ECO:0007669"/>
    <property type="project" value="TreeGrafter"/>
</dbReference>
<dbReference type="GO" id="GO:0003785">
    <property type="term" value="F:actin monomer binding"/>
    <property type="evidence" value="ECO:0007669"/>
    <property type="project" value="TreeGrafter"/>
</dbReference>
<feature type="region of interest" description="Disordered" evidence="8">
    <location>
        <begin position="347"/>
        <end position="369"/>
    </location>
</feature>
<dbReference type="SUPFAM" id="SSF55753">
    <property type="entry name" value="Actin depolymerizing proteins"/>
    <property type="match status" value="2"/>
</dbReference>
<evidence type="ECO:0000256" key="2">
    <source>
        <dbReference type="ARBA" id="ARBA00009557"/>
    </source>
</evidence>
<dbReference type="GO" id="GO:0051015">
    <property type="term" value="F:actin filament binding"/>
    <property type="evidence" value="ECO:0007669"/>
    <property type="project" value="TreeGrafter"/>
</dbReference>
<proteinExistence type="inferred from homology"/>
<dbReference type="CDD" id="cd11285">
    <property type="entry name" value="ADF_Twf-N_like"/>
    <property type="match status" value="1"/>
</dbReference>
<reference evidence="10 11" key="1">
    <citation type="journal article" date="2016" name="Mol. Biol. Evol.">
        <title>Comparative Genomics of Early-Diverging Mushroom-Forming Fungi Provides Insights into the Origins of Lignocellulose Decay Capabilities.</title>
        <authorList>
            <person name="Nagy L.G."/>
            <person name="Riley R."/>
            <person name="Tritt A."/>
            <person name="Adam C."/>
            <person name="Daum C."/>
            <person name="Floudas D."/>
            <person name="Sun H."/>
            <person name="Yadav J.S."/>
            <person name="Pangilinan J."/>
            <person name="Larsson K.H."/>
            <person name="Matsuura K."/>
            <person name="Barry K."/>
            <person name="Labutti K."/>
            <person name="Kuo R."/>
            <person name="Ohm R.A."/>
            <person name="Bhattacharya S.S."/>
            <person name="Shirouzu T."/>
            <person name="Yoshinaga Y."/>
            <person name="Martin F.M."/>
            <person name="Grigoriev I.V."/>
            <person name="Hibbett D.S."/>
        </authorList>
    </citation>
    <scope>NUCLEOTIDE SEQUENCE [LARGE SCALE GENOMIC DNA]</scope>
    <source>
        <strain evidence="10 11">TUFC12733</strain>
    </source>
</reference>
<evidence type="ECO:0000256" key="4">
    <source>
        <dbReference type="ARBA" id="ARBA00022737"/>
    </source>
</evidence>
<dbReference type="InterPro" id="IPR029006">
    <property type="entry name" value="ADF-H/Gelsolin-like_dom_sf"/>
</dbReference>
<dbReference type="EMBL" id="KV417278">
    <property type="protein sequence ID" value="KZO97719.1"/>
    <property type="molecule type" value="Genomic_DNA"/>
</dbReference>
<keyword evidence="11" id="KW-1185">Reference proteome</keyword>
<dbReference type="PROSITE" id="PS51263">
    <property type="entry name" value="ADF_H"/>
    <property type="match status" value="2"/>
</dbReference>
<evidence type="ECO:0000256" key="3">
    <source>
        <dbReference type="ARBA" id="ARBA00022490"/>
    </source>
</evidence>
<dbReference type="Pfam" id="PF00241">
    <property type="entry name" value="Cofilin_ADF"/>
    <property type="match status" value="2"/>
</dbReference>
<evidence type="ECO:0000256" key="7">
    <source>
        <dbReference type="ARBA" id="ARBA00038532"/>
    </source>
</evidence>
<keyword evidence="4" id="KW-0677">Repeat</keyword>
<gene>
    <name evidence="10" type="ORF">CALVIDRAFT_535823</name>
</gene>
<dbReference type="GO" id="GO:0005884">
    <property type="term" value="C:actin filament"/>
    <property type="evidence" value="ECO:0007669"/>
    <property type="project" value="TreeGrafter"/>
</dbReference>